<proteinExistence type="predicted"/>
<comment type="caution">
    <text evidence="2">The sequence shown here is derived from an EMBL/GenBank/DDBJ whole genome shotgun (WGS) entry which is preliminary data.</text>
</comment>
<dbReference type="EMBL" id="DXFQ01000078">
    <property type="protein sequence ID" value="HIX19862.1"/>
    <property type="molecule type" value="Genomic_DNA"/>
</dbReference>
<reference evidence="2" key="1">
    <citation type="journal article" date="2021" name="PeerJ">
        <title>Extensive microbial diversity within the chicken gut microbiome revealed by metagenomics and culture.</title>
        <authorList>
            <person name="Gilroy R."/>
            <person name="Ravi A."/>
            <person name="Getino M."/>
            <person name="Pursley I."/>
            <person name="Horton D.L."/>
            <person name="Alikhan N.F."/>
            <person name="Baker D."/>
            <person name="Gharbi K."/>
            <person name="Hall N."/>
            <person name="Watson M."/>
            <person name="Adriaenssens E.M."/>
            <person name="Foster-Nyarko E."/>
            <person name="Jarju S."/>
            <person name="Secka A."/>
            <person name="Antonio M."/>
            <person name="Oren A."/>
            <person name="Chaudhuri R.R."/>
            <person name="La Ragione R."/>
            <person name="Hildebrand F."/>
            <person name="Pallen M.J."/>
        </authorList>
    </citation>
    <scope>NUCLEOTIDE SEQUENCE</scope>
    <source>
        <strain evidence="2">14975</strain>
    </source>
</reference>
<evidence type="ECO:0008006" key="4">
    <source>
        <dbReference type="Google" id="ProtNLM"/>
    </source>
</evidence>
<evidence type="ECO:0000313" key="2">
    <source>
        <dbReference type="EMBL" id="HIX19862.1"/>
    </source>
</evidence>
<evidence type="ECO:0000313" key="3">
    <source>
        <dbReference type="Proteomes" id="UP000823964"/>
    </source>
</evidence>
<dbReference type="AlphaFoldDB" id="A0A9D1VB17"/>
<feature type="chain" id="PRO_5038777935" description="Periplasmic heavy metal sensor" evidence="1">
    <location>
        <begin position="28"/>
        <end position="155"/>
    </location>
</feature>
<evidence type="ECO:0000256" key="1">
    <source>
        <dbReference type="SAM" id="SignalP"/>
    </source>
</evidence>
<organism evidence="2 3">
    <name type="scientific">Candidatus Akkermansia intestinigallinarum</name>
    <dbReference type="NCBI Taxonomy" id="2838431"/>
    <lineage>
        <taxon>Bacteria</taxon>
        <taxon>Pseudomonadati</taxon>
        <taxon>Verrucomicrobiota</taxon>
        <taxon>Verrucomicrobiia</taxon>
        <taxon>Verrucomicrobiales</taxon>
        <taxon>Akkermansiaceae</taxon>
        <taxon>Akkermansia</taxon>
    </lineage>
</organism>
<name>A0A9D1VB17_9BACT</name>
<accession>A0A9D1VB17</accession>
<reference evidence="2" key="2">
    <citation type="submission" date="2021-04" db="EMBL/GenBank/DDBJ databases">
        <authorList>
            <person name="Gilroy R."/>
        </authorList>
    </citation>
    <scope>NUCLEOTIDE SEQUENCE</scope>
    <source>
        <strain evidence="2">14975</strain>
    </source>
</reference>
<dbReference type="Proteomes" id="UP000823964">
    <property type="component" value="Unassembled WGS sequence"/>
</dbReference>
<feature type="signal peptide" evidence="1">
    <location>
        <begin position="1"/>
        <end position="27"/>
    </location>
</feature>
<keyword evidence="1" id="KW-0732">Signal</keyword>
<gene>
    <name evidence="2" type="ORF">H9862_04570</name>
</gene>
<sequence length="155" mass="17164">MYRPLLKLLLSLLLLPLAAVAVPGASAAGDDGAKAKPAAKAPETISRDYQKEIDLLRAAADKLAAVNSEESAKDVSRKLSRDFHAMPPLVTGNEKEIIALSEARNAVSRHMMRLKKEEWFVSSGLQDAWTLMTDAFSRRRANTPGQRRMRIPRNR</sequence>
<protein>
    <recommendedName>
        <fullName evidence="4">Periplasmic heavy metal sensor</fullName>
    </recommendedName>
</protein>